<dbReference type="Proteomes" id="UP001211689">
    <property type="component" value="Unassembled WGS sequence"/>
</dbReference>
<sequence>MIASVEQSVRQGLRCSTFLLLPLSASVQAAVLESSPTQEVMGRPPVASALTFKNVTEPGKGLAQG</sequence>
<gene>
    <name evidence="2" type="ORF">NNO07_27765</name>
</gene>
<keyword evidence="3" id="KW-1185">Reference proteome</keyword>
<reference evidence="2 3" key="1">
    <citation type="submission" date="2022-07" db="EMBL/GenBank/DDBJ databases">
        <title>Genome Analysis of Selected Gammaproteobacteria from Nigerian Food snails.</title>
        <authorList>
            <person name="Okafor A.C."/>
        </authorList>
    </citation>
    <scope>NUCLEOTIDE SEQUENCE [LARGE SCALE GENOMIC DNA]</scope>
    <source>
        <strain evidence="2 3">Awg 2</strain>
    </source>
</reference>
<dbReference type="RefSeq" id="WP_271472634.1">
    <property type="nucleotide sequence ID" value="NZ_JANEWF010000078.1"/>
</dbReference>
<accession>A0ABT4YDZ9</accession>
<keyword evidence="1" id="KW-0732">Signal</keyword>
<feature type="non-terminal residue" evidence="2">
    <location>
        <position position="65"/>
    </location>
</feature>
<feature type="signal peptide" evidence="1">
    <location>
        <begin position="1"/>
        <end position="29"/>
    </location>
</feature>
<dbReference type="EMBL" id="JANEWF010000078">
    <property type="protein sequence ID" value="MDA8486872.1"/>
    <property type="molecule type" value="Genomic_DNA"/>
</dbReference>
<name>A0ABT4YDZ9_METRE</name>
<protein>
    <submittedName>
        <fullName evidence="2">Uncharacterized protein</fullName>
    </submittedName>
</protein>
<evidence type="ECO:0000313" key="2">
    <source>
        <dbReference type="EMBL" id="MDA8486872.1"/>
    </source>
</evidence>
<feature type="chain" id="PRO_5045171442" evidence="1">
    <location>
        <begin position="30"/>
        <end position="65"/>
    </location>
</feature>
<evidence type="ECO:0000313" key="3">
    <source>
        <dbReference type="Proteomes" id="UP001211689"/>
    </source>
</evidence>
<evidence type="ECO:0000256" key="1">
    <source>
        <dbReference type="SAM" id="SignalP"/>
    </source>
</evidence>
<organism evidence="2 3">
    <name type="scientific">Metapseudomonas resinovorans</name>
    <name type="common">Pseudomonas resinovorans</name>
    <dbReference type="NCBI Taxonomy" id="53412"/>
    <lineage>
        <taxon>Bacteria</taxon>
        <taxon>Pseudomonadati</taxon>
        <taxon>Pseudomonadota</taxon>
        <taxon>Gammaproteobacteria</taxon>
        <taxon>Pseudomonadales</taxon>
        <taxon>Pseudomonadaceae</taxon>
        <taxon>Metapseudomonas</taxon>
    </lineage>
</organism>
<proteinExistence type="predicted"/>
<comment type="caution">
    <text evidence="2">The sequence shown here is derived from an EMBL/GenBank/DDBJ whole genome shotgun (WGS) entry which is preliminary data.</text>
</comment>